<dbReference type="AlphaFoldDB" id="A0A2R4C9Q7"/>
<dbReference type="SUPFAM" id="SSF54001">
    <property type="entry name" value="Cysteine proteinases"/>
    <property type="match status" value="1"/>
</dbReference>
<gene>
    <name evidence="3" type="ORF">C9I28_12140</name>
</gene>
<accession>A0A2R4C9Q7</accession>
<feature type="domain" description="DUF3857" evidence="2">
    <location>
        <begin position="73"/>
        <end position="225"/>
    </location>
</feature>
<protein>
    <recommendedName>
        <fullName evidence="5">DUF3857 domain-containing protein</fullName>
    </recommendedName>
</protein>
<reference evidence="3 4" key="1">
    <citation type="submission" date="2018-03" db="EMBL/GenBank/DDBJ databases">
        <title>Massilia armeniaca sp. nov., isolated from desert soil.</title>
        <authorList>
            <person name="Huang H."/>
            <person name="Ren M."/>
        </authorList>
    </citation>
    <scope>NUCLEOTIDE SEQUENCE [LARGE SCALE GENOMIC DNA]</scope>
    <source>
        <strain evidence="3 4">ZMN-3</strain>
    </source>
</reference>
<dbReference type="InterPro" id="IPR002931">
    <property type="entry name" value="Transglutaminase-like"/>
</dbReference>
<dbReference type="Proteomes" id="UP000240505">
    <property type="component" value="Chromosome"/>
</dbReference>
<dbReference type="InterPro" id="IPR038765">
    <property type="entry name" value="Papain-like_cys_pep_sf"/>
</dbReference>
<feature type="domain" description="Transglutaminase-like" evidence="1">
    <location>
        <begin position="286"/>
        <end position="359"/>
    </location>
</feature>
<proteinExistence type="predicted"/>
<keyword evidence="4" id="KW-1185">Reference proteome</keyword>
<evidence type="ECO:0000259" key="1">
    <source>
        <dbReference type="Pfam" id="PF01841"/>
    </source>
</evidence>
<evidence type="ECO:0000313" key="4">
    <source>
        <dbReference type="Proteomes" id="UP000240505"/>
    </source>
</evidence>
<dbReference type="Gene3D" id="2.60.40.3140">
    <property type="match status" value="1"/>
</dbReference>
<evidence type="ECO:0000259" key="2">
    <source>
        <dbReference type="Pfam" id="PF12969"/>
    </source>
</evidence>
<sequence>MIIPFILLSRIVARWLLVFPSWKYFSRFCGGHFLLLAGPLIINTNSAIAAQQPADYISGVTYERLRVDYDINADGTYTKTWEAVRRIDTDSGAQKESTYSIYYKDSLEEVRISHAYVIDEAGQRTDVGQDAILRQLPKASPETATFTDVHSVAVVFPNVRPGARLYLKYHLVRLRPDFAGVFSVIDWYSIHAKRLDYQYTFKAPVALGLQVQATDMEVEKTRAGKVDIWRARGGVTSPVAPERGSIAAINYSPRIVASSLASHAEFAKRYAALNLDAAEPPAEVAALAERLTKGVVDRRAQASTLYRWVATNIRYVGVQVGAGSWQARPAAQVLRNGYGDCKGHVALLRMLLKAKGIASDGVLLNMGSEWWEAAPAAPQAYNHIIVFIPELDVFLDSTQKDAPFGVLTPDVAGKNGLLVDGATRIRIAPIASTGYVNVSTSQHLTLRDDGSIAGTSTITHRGISAMLNRASFAAIKQVPDVEVVKAILQQDGERGTGTIARPQIDSLSESSETRVDFELAAKSMSRPHGDLATTRGLLFGGIGSFVRAALGPEKRLDYPCPPVVYSENTAVSLHAGMTLSRLPQDVVLEPTDAVPIAYRSQYRISGNSLTIARTLRVTPSGPVCKASVYNDSIPVIRRIEQDINSVIAYQWSAKPEAHTGQSSYGGQ</sequence>
<evidence type="ECO:0008006" key="5">
    <source>
        <dbReference type="Google" id="ProtNLM"/>
    </source>
</evidence>
<dbReference type="Pfam" id="PF01841">
    <property type="entry name" value="Transglut_core"/>
    <property type="match status" value="1"/>
</dbReference>
<dbReference type="KEGG" id="masz:C9I28_12140"/>
<dbReference type="OrthoDB" id="103430at2"/>
<organism evidence="3 4">
    <name type="scientific">Pseudoduganella armeniaca</name>
    <dbReference type="NCBI Taxonomy" id="2072590"/>
    <lineage>
        <taxon>Bacteria</taxon>
        <taxon>Pseudomonadati</taxon>
        <taxon>Pseudomonadota</taxon>
        <taxon>Betaproteobacteria</taxon>
        <taxon>Burkholderiales</taxon>
        <taxon>Oxalobacteraceae</taxon>
        <taxon>Telluria group</taxon>
        <taxon>Pseudoduganella</taxon>
    </lineage>
</organism>
<dbReference type="EMBL" id="CP028324">
    <property type="protein sequence ID" value="AVR96369.1"/>
    <property type="molecule type" value="Genomic_DNA"/>
</dbReference>
<dbReference type="RefSeq" id="WP_107141716.1">
    <property type="nucleotide sequence ID" value="NZ_CP028324.1"/>
</dbReference>
<dbReference type="InterPro" id="IPR024618">
    <property type="entry name" value="DUF3857"/>
</dbReference>
<evidence type="ECO:0000313" key="3">
    <source>
        <dbReference type="EMBL" id="AVR96369.1"/>
    </source>
</evidence>
<name>A0A2R4C9Q7_9BURK</name>
<dbReference type="Gene3D" id="3.10.620.30">
    <property type="match status" value="1"/>
</dbReference>
<dbReference type="Pfam" id="PF12969">
    <property type="entry name" value="DUF3857"/>
    <property type="match status" value="1"/>
</dbReference>